<evidence type="ECO:0000256" key="5">
    <source>
        <dbReference type="ARBA" id="ARBA00022683"/>
    </source>
</evidence>
<evidence type="ECO:0000313" key="11">
    <source>
        <dbReference type="EMBL" id="BBU81433.1"/>
    </source>
</evidence>
<keyword evidence="3" id="KW-1003">Cell membrane</keyword>
<evidence type="ECO:0000256" key="2">
    <source>
        <dbReference type="ARBA" id="ARBA00022448"/>
    </source>
</evidence>
<keyword evidence="8 9" id="KW-0472">Membrane</keyword>
<dbReference type="GO" id="GO:0008982">
    <property type="term" value="F:protein-N(PI)-phosphohistidine-sugar phosphotransferase activity"/>
    <property type="evidence" value="ECO:0007669"/>
    <property type="project" value="InterPro"/>
</dbReference>
<proteinExistence type="predicted"/>
<keyword evidence="7 9" id="KW-1133">Transmembrane helix</keyword>
<evidence type="ECO:0000256" key="8">
    <source>
        <dbReference type="ARBA" id="ARBA00023136"/>
    </source>
</evidence>
<organism evidence="11 12">
    <name type="scientific">Escherichia coli</name>
    <dbReference type="NCBI Taxonomy" id="562"/>
    <lineage>
        <taxon>Bacteria</taxon>
        <taxon>Pseudomonadati</taxon>
        <taxon>Pseudomonadota</taxon>
        <taxon>Gammaproteobacteria</taxon>
        <taxon>Enterobacterales</taxon>
        <taxon>Enterobacteriaceae</taxon>
        <taxon>Escherichia</taxon>
    </lineage>
</organism>
<dbReference type="PROSITE" id="PS51103">
    <property type="entry name" value="PTS_EIIC_TYPE_1"/>
    <property type="match status" value="1"/>
</dbReference>
<sequence length="169" mass="18880">MYKKIVNLRIPESLGFYSGPRLVPIITLIVMSGFGLIIPFIWPPFFNLFMLIGHWISTSGPVGYFFYAVAERVTIPFGLNHLVTSVFRFTPIGGSAVIGGEEYYGTLNMFMAYVKENAVIPLDLAGKMEQGKLMIQYGLAGAACWRCIALLMLKTERLSKHCLFPGCLR</sequence>
<feature type="transmembrane region" description="Helical" evidence="9">
    <location>
        <begin position="48"/>
        <end position="70"/>
    </location>
</feature>
<dbReference type="GO" id="GO:0005886">
    <property type="term" value="C:plasma membrane"/>
    <property type="evidence" value="ECO:0007669"/>
    <property type="project" value="UniProtKB-SubCell"/>
</dbReference>
<dbReference type="AlphaFoldDB" id="A0A8S0FM86"/>
<evidence type="ECO:0000256" key="1">
    <source>
        <dbReference type="ARBA" id="ARBA00004651"/>
    </source>
</evidence>
<evidence type="ECO:0000256" key="9">
    <source>
        <dbReference type="SAM" id="Phobius"/>
    </source>
</evidence>
<accession>A0A8S0FM86</accession>
<dbReference type="GO" id="GO:0090563">
    <property type="term" value="F:protein-phosphocysteine-sugar phosphotransferase activity"/>
    <property type="evidence" value="ECO:0007669"/>
    <property type="project" value="TreeGrafter"/>
</dbReference>
<dbReference type="Proteomes" id="UP000467488">
    <property type="component" value="Chromosome"/>
</dbReference>
<protein>
    <recommendedName>
        <fullName evidence="10">PTS EIIC type-1 domain-containing protein</fullName>
    </recommendedName>
</protein>
<feature type="transmembrane region" description="Helical" evidence="9">
    <location>
        <begin position="134"/>
        <end position="153"/>
    </location>
</feature>
<evidence type="ECO:0000256" key="4">
    <source>
        <dbReference type="ARBA" id="ARBA00022597"/>
    </source>
</evidence>
<dbReference type="PANTHER" id="PTHR30009:SF20">
    <property type="entry name" value="PTS SYSTEM GLUCOSE-SPECIFIC EIICB COMPONENT-RELATED"/>
    <property type="match status" value="1"/>
</dbReference>
<dbReference type="GO" id="GO:0009401">
    <property type="term" value="P:phosphoenolpyruvate-dependent sugar phosphotransferase system"/>
    <property type="evidence" value="ECO:0007669"/>
    <property type="project" value="UniProtKB-KW"/>
</dbReference>
<dbReference type="PANTHER" id="PTHR30009">
    <property type="entry name" value="CYTOCHROME C-TYPE SYNTHESIS PROTEIN AND PTS TRANSMEMBRANE COMPONENT"/>
    <property type="match status" value="1"/>
</dbReference>
<dbReference type="EMBL" id="AP022360">
    <property type="protein sequence ID" value="BBU81433.1"/>
    <property type="molecule type" value="Genomic_DNA"/>
</dbReference>
<feature type="domain" description="PTS EIIC type-1" evidence="10">
    <location>
        <begin position="1"/>
        <end position="169"/>
    </location>
</feature>
<keyword evidence="5" id="KW-0598">Phosphotransferase system</keyword>
<evidence type="ECO:0000256" key="7">
    <source>
        <dbReference type="ARBA" id="ARBA00022989"/>
    </source>
</evidence>
<keyword evidence="2" id="KW-0813">Transport</keyword>
<dbReference type="InterPro" id="IPR003352">
    <property type="entry name" value="PTS_EIIC"/>
</dbReference>
<evidence type="ECO:0000259" key="10">
    <source>
        <dbReference type="PROSITE" id="PS51103"/>
    </source>
</evidence>
<evidence type="ECO:0000256" key="6">
    <source>
        <dbReference type="ARBA" id="ARBA00022692"/>
    </source>
</evidence>
<reference evidence="11 12" key="1">
    <citation type="submission" date="2020-01" db="EMBL/GenBank/DDBJ databases">
        <title>Dynamics of blaIMP-6 dissemination in carbapenem resistant Enterobacteriacea isolated from regional surveillance in Osaka, Japan.</title>
        <authorList>
            <person name="Abe R."/>
            <person name="Akeda Y."/>
            <person name="Sugawara Y."/>
            <person name="Yamamoto N."/>
            <person name="Tomono K."/>
            <person name="Takeuchi D."/>
            <person name="Kawahara R."/>
            <person name="Hamada S."/>
        </authorList>
    </citation>
    <scope>NUCLEOTIDE SEQUENCE [LARGE SCALE GENOMIC DNA]</scope>
    <source>
        <strain evidence="11 12">E300</strain>
    </source>
</reference>
<evidence type="ECO:0000256" key="3">
    <source>
        <dbReference type="ARBA" id="ARBA00022475"/>
    </source>
</evidence>
<feature type="transmembrane region" description="Helical" evidence="9">
    <location>
        <begin position="21"/>
        <end position="42"/>
    </location>
</feature>
<keyword evidence="6 9" id="KW-0812">Transmembrane</keyword>
<keyword evidence="4" id="KW-0762">Sugar transport</keyword>
<comment type="subcellular location">
    <subcellularLocation>
        <location evidence="1">Cell membrane</location>
        <topology evidence="1">Multi-pass membrane protein</topology>
    </subcellularLocation>
</comment>
<dbReference type="Pfam" id="PF02378">
    <property type="entry name" value="PTS_EIIC"/>
    <property type="match status" value="1"/>
</dbReference>
<gene>
    <name evidence="11" type="ORF">EIMP300_28330</name>
</gene>
<dbReference type="InterPro" id="IPR013013">
    <property type="entry name" value="PTS_EIIC_1"/>
</dbReference>
<name>A0A8S0FM86_ECOLX</name>
<feature type="transmembrane region" description="Helical" evidence="9">
    <location>
        <begin position="82"/>
        <end position="100"/>
    </location>
</feature>
<evidence type="ECO:0000313" key="12">
    <source>
        <dbReference type="Proteomes" id="UP000467488"/>
    </source>
</evidence>
<dbReference type="InterPro" id="IPR050429">
    <property type="entry name" value="PTS_Glucose_EIICBA"/>
</dbReference>